<dbReference type="InterPro" id="IPR036390">
    <property type="entry name" value="WH_DNA-bd_sf"/>
</dbReference>
<evidence type="ECO:0000256" key="1">
    <source>
        <dbReference type="ARBA" id="ARBA00023015"/>
    </source>
</evidence>
<evidence type="ECO:0000256" key="2">
    <source>
        <dbReference type="ARBA" id="ARBA00023125"/>
    </source>
</evidence>
<dbReference type="EMBL" id="CP001686">
    <property type="protein sequence ID" value="ACV05491.1"/>
    <property type="molecule type" value="Genomic_DNA"/>
</dbReference>
<evidence type="ECO:0000259" key="5">
    <source>
        <dbReference type="PROSITE" id="PS51078"/>
    </source>
</evidence>
<dbReference type="InterPro" id="IPR005471">
    <property type="entry name" value="Tscrpt_reg_IclR_N"/>
</dbReference>
<dbReference type="SMART" id="SM00346">
    <property type="entry name" value="HTH_ICLR"/>
    <property type="match status" value="1"/>
</dbReference>
<dbReference type="GO" id="GO:0003677">
    <property type="term" value="F:DNA binding"/>
    <property type="evidence" value="ECO:0007669"/>
    <property type="project" value="UniProtKB-KW"/>
</dbReference>
<name>C7NKK5_KYTSD</name>
<evidence type="ECO:0000313" key="6">
    <source>
        <dbReference type="EMBL" id="ACV05491.1"/>
    </source>
</evidence>
<dbReference type="eggNOG" id="COG1414">
    <property type="taxonomic scope" value="Bacteria"/>
</dbReference>
<sequence length="249" mass="26871">MPHPTLLVLRALARHRGPVAAGHLARETGIPRASLYRALADLRETGFVTHLPEEQQWMLGLAAFELGFAYSRQESLQRLGRPVVRRLVDEVQQNAHLAVLHGTDVLYLAEERAPRRPSLVTDVGVRIPAPWTASGLAVLAALPREQVRALFPDAGSFVASRGDHPHRAPDTPQALRRALVAVRADGIARERDTVTAGLASVSVAVADASGHPVAAVAVTFEHARTEPAEVTALEAAVRAAAEDVERRLR</sequence>
<dbReference type="HOGENOM" id="CLU_062618_6_4_11"/>
<proteinExistence type="predicted"/>
<dbReference type="Pfam" id="PF01614">
    <property type="entry name" value="IclR_C"/>
    <property type="match status" value="1"/>
</dbReference>
<dbReference type="AlphaFoldDB" id="C7NKK5"/>
<dbReference type="SUPFAM" id="SSF55781">
    <property type="entry name" value="GAF domain-like"/>
    <property type="match status" value="1"/>
</dbReference>
<dbReference type="Gene3D" id="3.30.450.40">
    <property type="match status" value="1"/>
</dbReference>
<dbReference type="PROSITE" id="PS51078">
    <property type="entry name" value="ICLR_ED"/>
    <property type="match status" value="1"/>
</dbReference>
<evidence type="ECO:0000259" key="4">
    <source>
        <dbReference type="PROSITE" id="PS51077"/>
    </source>
</evidence>
<gene>
    <name evidence="6" type="ordered locus">Ksed_04160</name>
</gene>
<dbReference type="InterPro" id="IPR029016">
    <property type="entry name" value="GAF-like_dom_sf"/>
</dbReference>
<dbReference type="PANTHER" id="PTHR30136:SF34">
    <property type="entry name" value="TRANSCRIPTIONAL REGULATOR"/>
    <property type="match status" value="1"/>
</dbReference>
<evidence type="ECO:0000256" key="3">
    <source>
        <dbReference type="ARBA" id="ARBA00023163"/>
    </source>
</evidence>
<feature type="domain" description="HTH iclR-type" evidence="4">
    <location>
        <begin position="1"/>
        <end position="61"/>
    </location>
</feature>
<keyword evidence="1" id="KW-0805">Transcription regulation</keyword>
<dbReference type="STRING" id="478801.Ksed_04160"/>
<dbReference type="KEGG" id="kse:Ksed_04160"/>
<evidence type="ECO:0000313" key="7">
    <source>
        <dbReference type="Proteomes" id="UP000006666"/>
    </source>
</evidence>
<dbReference type="Proteomes" id="UP000006666">
    <property type="component" value="Chromosome"/>
</dbReference>
<dbReference type="PROSITE" id="PS51077">
    <property type="entry name" value="HTH_ICLR"/>
    <property type="match status" value="1"/>
</dbReference>
<protein>
    <submittedName>
        <fullName evidence="6">Transcriptional regulator, IclR family</fullName>
    </submittedName>
</protein>
<dbReference type="RefSeq" id="WP_012801909.1">
    <property type="nucleotide sequence ID" value="NC_013169.1"/>
</dbReference>
<dbReference type="GO" id="GO:0003700">
    <property type="term" value="F:DNA-binding transcription factor activity"/>
    <property type="evidence" value="ECO:0007669"/>
    <property type="project" value="TreeGrafter"/>
</dbReference>
<dbReference type="InterPro" id="IPR036388">
    <property type="entry name" value="WH-like_DNA-bd_sf"/>
</dbReference>
<dbReference type="SUPFAM" id="SSF46785">
    <property type="entry name" value="Winged helix' DNA-binding domain"/>
    <property type="match status" value="1"/>
</dbReference>
<reference evidence="6 7" key="1">
    <citation type="journal article" date="2009" name="Stand. Genomic Sci.">
        <title>Complete genome sequence of Kytococcus sedentarius type strain (541).</title>
        <authorList>
            <person name="Sims D."/>
            <person name="Brettin T."/>
            <person name="Detter J.C."/>
            <person name="Han C."/>
            <person name="Lapidus A."/>
            <person name="Copeland A."/>
            <person name="Glavina Del Rio T."/>
            <person name="Nolan M."/>
            <person name="Chen F."/>
            <person name="Lucas S."/>
            <person name="Tice H."/>
            <person name="Cheng J.F."/>
            <person name="Bruce D."/>
            <person name="Goodwin L."/>
            <person name="Pitluck S."/>
            <person name="Ovchinnikova G."/>
            <person name="Pati A."/>
            <person name="Ivanova N."/>
            <person name="Mavrommatis K."/>
            <person name="Chen A."/>
            <person name="Palaniappan K."/>
            <person name="D'haeseleer P."/>
            <person name="Chain P."/>
            <person name="Bristow J."/>
            <person name="Eisen J.A."/>
            <person name="Markowitz V."/>
            <person name="Hugenholtz P."/>
            <person name="Schneider S."/>
            <person name="Goker M."/>
            <person name="Pukall R."/>
            <person name="Kyrpides N.C."/>
            <person name="Klenk H.P."/>
        </authorList>
    </citation>
    <scope>NUCLEOTIDE SEQUENCE [LARGE SCALE GENOMIC DNA]</scope>
    <source>
        <strain evidence="7">ATCC 14392 / DSM 20547 / JCM 11482 / CCUG 33030 / NBRC 15357 / NCTC 11040 / CCM 314 / 541</strain>
    </source>
</reference>
<keyword evidence="3" id="KW-0804">Transcription</keyword>
<keyword evidence="7" id="KW-1185">Reference proteome</keyword>
<dbReference type="InterPro" id="IPR050707">
    <property type="entry name" value="HTH_MetabolicPath_Reg"/>
</dbReference>
<dbReference type="InterPro" id="IPR014757">
    <property type="entry name" value="Tscrpt_reg_IclR_C"/>
</dbReference>
<keyword evidence="2" id="KW-0238">DNA-binding</keyword>
<accession>C7NKK5</accession>
<feature type="domain" description="IclR-ED" evidence="5">
    <location>
        <begin position="62"/>
        <end position="249"/>
    </location>
</feature>
<organism evidence="6 7">
    <name type="scientific">Kytococcus sedentarius (strain ATCC 14392 / DSM 20547 / JCM 11482 / CCUG 33030 / NBRC 15357 / NCTC 11040 / CCM 314 / 541)</name>
    <name type="common">Micrococcus sedentarius</name>
    <dbReference type="NCBI Taxonomy" id="478801"/>
    <lineage>
        <taxon>Bacteria</taxon>
        <taxon>Bacillati</taxon>
        <taxon>Actinomycetota</taxon>
        <taxon>Actinomycetes</taxon>
        <taxon>Micrococcales</taxon>
        <taxon>Kytococcaceae</taxon>
        <taxon>Kytococcus</taxon>
    </lineage>
</organism>
<dbReference type="GO" id="GO:0045892">
    <property type="term" value="P:negative regulation of DNA-templated transcription"/>
    <property type="evidence" value="ECO:0007669"/>
    <property type="project" value="TreeGrafter"/>
</dbReference>
<dbReference type="Pfam" id="PF09339">
    <property type="entry name" value="HTH_IclR"/>
    <property type="match status" value="1"/>
</dbReference>
<dbReference type="PANTHER" id="PTHR30136">
    <property type="entry name" value="HELIX-TURN-HELIX TRANSCRIPTIONAL REGULATOR, ICLR FAMILY"/>
    <property type="match status" value="1"/>
</dbReference>
<dbReference type="Gene3D" id="1.10.10.10">
    <property type="entry name" value="Winged helix-like DNA-binding domain superfamily/Winged helix DNA-binding domain"/>
    <property type="match status" value="1"/>
</dbReference>